<dbReference type="GO" id="GO:0008033">
    <property type="term" value="P:tRNA processing"/>
    <property type="evidence" value="ECO:0007669"/>
    <property type="project" value="UniProtKB-KW"/>
</dbReference>
<dbReference type="PANTHER" id="PTHR34811">
    <property type="entry name" value="MATURASE K"/>
    <property type="match status" value="1"/>
</dbReference>
<dbReference type="InterPro" id="IPR024942">
    <property type="entry name" value="Maturase_MatK_N"/>
</dbReference>
<reference evidence="10" key="1">
    <citation type="submission" date="2019-06" db="EMBL/GenBank/DDBJ databases">
        <title>Analysis on the phylogenetic classification and molecular evolution of gene matK in 40 fern species.</title>
        <authorList>
            <person name="Xiong Z.-M."/>
            <person name="Xu B."/>
            <person name="Wu S.-W."/>
            <person name="Gao Y.-B."/>
            <person name="Peng Y."/>
            <person name="Sen L."/>
        </authorList>
    </citation>
    <scope>NUCLEOTIDE SEQUENCE</scope>
</reference>
<evidence type="ECO:0000313" key="10">
    <source>
        <dbReference type="EMBL" id="QWK41042.1"/>
    </source>
</evidence>
<keyword evidence="2 7" id="KW-0934">Plastid</keyword>
<keyword evidence="3 6" id="KW-0507">mRNA processing</keyword>
<evidence type="ECO:0000256" key="7">
    <source>
        <dbReference type="RuleBase" id="RU004226"/>
    </source>
</evidence>
<name>A0A8F0F666_9MONI</name>
<dbReference type="GO" id="GO:0006397">
    <property type="term" value="P:mRNA processing"/>
    <property type="evidence" value="ECO:0007669"/>
    <property type="project" value="UniProtKB-KW"/>
</dbReference>
<keyword evidence="7 10" id="KW-0150">Chloroplast</keyword>
<gene>
    <name evidence="6 10" type="primary">matK</name>
</gene>
<evidence type="ECO:0000256" key="5">
    <source>
        <dbReference type="ARBA" id="ARBA00022884"/>
    </source>
</evidence>
<comment type="subcellular location">
    <subcellularLocation>
        <location evidence="6">Plastid</location>
        <location evidence="6">Chloroplast</location>
    </subcellularLocation>
</comment>
<dbReference type="GO" id="GO:0008380">
    <property type="term" value="P:RNA splicing"/>
    <property type="evidence" value="ECO:0007669"/>
    <property type="project" value="UniProtKB-UniRule"/>
</dbReference>
<protein>
    <recommendedName>
        <fullName evidence="6">Maturase K</fullName>
    </recommendedName>
    <alternativeName>
        <fullName evidence="6">Intron maturase</fullName>
    </alternativeName>
</protein>
<evidence type="ECO:0000259" key="8">
    <source>
        <dbReference type="Pfam" id="PF01348"/>
    </source>
</evidence>
<comment type="function">
    <text evidence="6 7">Usually encoded in the trnK tRNA gene intron. Probably assists in splicing its own and other chloroplast group II introns.</text>
</comment>
<keyword evidence="5 6" id="KW-0694">RNA-binding</keyword>
<dbReference type="InterPro" id="IPR002866">
    <property type="entry name" value="Maturase_MatK"/>
</dbReference>
<dbReference type="GO" id="GO:0003723">
    <property type="term" value="F:RNA binding"/>
    <property type="evidence" value="ECO:0007669"/>
    <property type="project" value="UniProtKB-KW"/>
</dbReference>
<dbReference type="HAMAP" id="MF_01390">
    <property type="entry name" value="MatK"/>
    <property type="match status" value="1"/>
</dbReference>
<proteinExistence type="inferred from homology"/>
<dbReference type="Pfam" id="PF01348">
    <property type="entry name" value="Intron_maturas2"/>
    <property type="match status" value="1"/>
</dbReference>
<dbReference type="GeneID" id="70617110"/>
<evidence type="ECO:0000259" key="9">
    <source>
        <dbReference type="Pfam" id="PF01824"/>
    </source>
</evidence>
<dbReference type="RefSeq" id="YP_010265827.1">
    <property type="nucleotide sequence ID" value="NC_060644.1"/>
</dbReference>
<dbReference type="Pfam" id="PF01824">
    <property type="entry name" value="MatK_N"/>
    <property type="match status" value="1"/>
</dbReference>
<accession>A0A8F0F666</accession>
<feature type="domain" description="Domain X" evidence="8">
    <location>
        <begin position="361"/>
        <end position="462"/>
    </location>
</feature>
<dbReference type="AlphaFoldDB" id="A0A8F0F666"/>
<comment type="similarity">
    <text evidence="1 6">Belongs to the intron maturase 2 family. MatK subfamily.</text>
</comment>
<dbReference type="GO" id="GO:0009507">
    <property type="term" value="C:chloroplast"/>
    <property type="evidence" value="ECO:0007669"/>
    <property type="project" value="UniProtKB-SubCell"/>
</dbReference>
<feature type="domain" description="Maturase MatK N-terminal" evidence="9">
    <location>
        <begin position="21"/>
        <end position="329"/>
    </location>
</feature>
<evidence type="ECO:0000256" key="1">
    <source>
        <dbReference type="ARBA" id="ARBA00006621"/>
    </source>
</evidence>
<evidence type="ECO:0000256" key="6">
    <source>
        <dbReference type="HAMAP-Rule" id="MF_01390"/>
    </source>
</evidence>
<organism evidence="10">
    <name type="scientific">Botrychium ternatum</name>
    <dbReference type="NCBI Taxonomy" id="208695"/>
    <lineage>
        <taxon>Eukaryota</taxon>
        <taxon>Viridiplantae</taxon>
        <taxon>Streptophyta</taxon>
        <taxon>Embryophyta</taxon>
        <taxon>Tracheophyta</taxon>
        <taxon>Polypodiopsida</taxon>
        <taxon>Ophioglossidae</taxon>
        <taxon>Ophioglossales</taxon>
        <taxon>Ophioglossaceae</taxon>
        <taxon>Botrychioideae</taxon>
        <taxon>Botrychium</taxon>
    </lineage>
</organism>
<dbReference type="EMBL" id="MN030170">
    <property type="protein sequence ID" value="QWK41042.1"/>
    <property type="molecule type" value="Genomic_DNA"/>
</dbReference>
<dbReference type="PANTHER" id="PTHR34811:SF1">
    <property type="entry name" value="MATURASE K"/>
    <property type="match status" value="1"/>
</dbReference>
<evidence type="ECO:0000256" key="3">
    <source>
        <dbReference type="ARBA" id="ARBA00022664"/>
    </source>
</evidence>
<geneLocation type="chloroplast" evidence="10"/>
<sequence length="499" mass="58624">MRTMNRILDKIGRLRRGRSNISWQRRFSYPLLFHDDLYAIACNRSCEESSPESMDHTNLFERYSLLAVKRLIGRIRRRTITRPILRDYNQDSPNTDRYLSEGLAVVLERTFPIKSQTLSRGVGGWNGIRSIHSIPLYMEDKFLYSNHILSLGIPYSLHPEILIRLPRRWVRDAPFLHLSRLILHNYHNTIVPDISPSSRSGEKNRLFILLRNHHLYEFEDQLVPIRKRFSQLRSIPHVSLADRIHPFHGMGRGVRFSRILSPRTFPIKNPCIHYARYGNHCVIACEGTNSSAGKWIHYIMRLWQYNYHSWFQPRRCLKKSSRHCSYFLGYISGFRSKMFEIGVEMIDDLPITRLVLVGFCSRIPTPSLIQSLAREGFCDGSGRPISRSAWTTSTDDDTLNRFDRAWRNLYLYYSGSFNRGGLYKIRYILRFPCAKTLACKHKSTIRAVWNRFGSRFTSRFLSGKPDPTRSGEYSHRERFRCLDTIQTNPLIDLVRESHE</sequence>
<keyword evidence="4 6" id="KW-0819">tRNA processing</keyword>
<evidence type="ECO:0000256" key="4">
    <source>
        <dbReference type="ARBA" id="ARBA00022694"/>
    </source>
</evidence>
<dbReference type="InterPro" id="IPR024937">
    <property type="entry name" value="Domain_X"/>
</dbReference>
<evidence type="ECO:0000256" key="2">
    <source>
        <dbReference type="ARBA" id="ARBA00022640"/>
    </source>
</evidence>